<evidence type="ECO:0000256" key="1">
    <source>
        <dbReference type="ARBA" id="ARBA00001393"/>
    </source>
</evidence>
<evidence type="ECO:0000259" key="20">
    <source>
        <dbReference type="Pfam" id="PF24621"/>
    </source>
</evidence>
<dbReference type="InterPro" id="IPR016037">
    <property type="entry name" value="DHQ_synth_AroB"/>
</dbReference>
<evidence type="ECO:0000256" key="6">
    <source>
        <dbReference type="ARBA" id="ARBA00005412"/>
    </source>
</evidence>
<evidence type="ECO:0000256" key="11">
    <source>
        <dbReference type="ARBA" id="ARBA00022723"/>
    </source>
</evidence>
<comment type="similarity">
    <text evidence="6 18">Belongs to the sugar phosphate cyclases superfamily. Dehydroquinate synthase family.</text>
</comment>
<evidence type="ECO:0000256" key="2">
    <source>
        <dbReference type="ARBA" id="ARBA00001911"/>
    </source>
</evidence>
<feature type="binding site" evidence="18">
    <location>
        <position position="250"/>
    </location>
    <ligand>
        <name>Zn(2+)</name>
        <dbReference type="ChEBI" id="CHEBI:29105"/>
    </ligand>
</feature>
<comment type="cofactor">
    <cofactor evidence="18">
        <name>Co(2+)</name>
        <dbReference type="ChEBI" id="CHEBI:48828"/>
    </cofactor>
    <cofactor evidence="18">
        <name>Zn(2+)</name>
        <dbReference type="ChEBI" id="CHEBI:29105"/>
    </cofactor>
    <text evidence="18">Binds 1 divalent metal cation per subunit. Can use either Co(2+) or Zn(2+).</text>
</comment>
<dbReference type="InterPro" id="IPR050071">
    <property type="entry name" value="Dehydroquinate_synthase"/>
</dbReference>
<organism evidence="21 22">
    <name type="scientific">Alicyclobacillus cellulosilyticus</name>
    <dbReference type="NCBI Taxonomy" id="1003997"/>
    <lineage>
        <taxon>Bacteria</taxon>
        <taxon>Bacillati</taxon>
        <taxon>Bacillota</taxon>
        <taxon>Bacilli</taxon>
        <taxon>Bacillales</taxon>
        <taxon>Alicyclobacillaceae</taxon>
        <taxon>Alicyclobacillus</taxon>
    </lineage>
</organism>
<comment type="subcellular location">
    <subcellularLocation>
        <location evidence="4 18">Cytoplasm</location>
    </subcellularLocation>
</comment>
<reference evidence="21" key="1">
    <citation type="journal article" date="2014" name="Int. J. Syst. Evol. Microbiol.">
        <title>Complete genome sequence of Corynebacterium casei LMG S-19264T (=DSM 44701T), isolated from a smear-ripened cheese.</title>
        <authorList>
            <consortium name="US DOE Joint Genome Institute (JGI-PGF)"/>
            <person name="Walter F."/>
            <person name="Albersmeier A."/>
            <person name="Kalinowski J."/>
            <person name="Ruckert C."/>
        </authorList>
    </citation>
    <scope>NUCLEOTIDE SEQUENCE</scope>
    <source>
        <strain evidence="21">JCM 18487</strain>
    </source>
</reference>
<dbReference type="GO" id="GO:0003856">
    <property type="term" value="F:3-dehydroquinate synthase activity"/>
    <property type="evidence" value="ECO:0007669"/>
    <property type="project" value="UniProtKB-UniRule"/>
</dbReference>
<name>A0A917NKG8_9BACL</name>
<feature type="binding site" evidence="18">
    <location>
        <position position="155"/>
    </location>
    <ligand>
        <name>NAD(+)</name>
        <dbReference type="ChEBI" id="CHEBI:57540"/>
    </ligand>
</feature>
<dbReference type="PANTHER" id="PTHR43622:SF7">
    <property type="entry name" value="3-DEHYDROQUINATE SYNTHASE, CHLOROPLASTIC"/>
    <property type="match status" value="1"/>
</dbReference>
<protein>
    <recommendedName>
        <fullName evidence="8 18">3-dehydroquinate synthase</fullName>
        <shortName evidence="18">DHQS</shortName>
        <ecNumber evidence="7 18">4.2.3.4</ecNumber>
    </recommendedName>
</protein>
<dbReference type="EC" id="4.2.3.4" evidence="7 18"/>
<keyword evidence="22" id="KW-1185">Reference proteome</keyword>
<feature type="domain" description="3-dehydroquinate synthase C-terminal" evidence="20">
    <location>
        <begin position="185"/>
        <end position="325"/>
    </location>
</feature>
<dbReference type="Gene3D" id="1.20.1090.10">
    <property type="entry name" value="Dehydroquinate synthase-like - alpha domain"/>
    <property type="match status" value="1"/>
</dbReference>
<reference evidence="21" key="2">
    <citation type="submission" date="2020-09" db="EMBL/GenBank/DDBJ databases">
        <authorList>
            <person name="Sun Q."/>
            <person name="Ohkuma M."/>
        </authorList>
    </citation>
    <scope>NUCLEOTIDE SEQUENCE</scope>
    <source>
        <strain evidence="21">JCM 18487</strain>
    </source>
</reference>
<dbReference type="InterPro" id="IPR030960">
    <property type="entry name" value="DHQS/DOIS_N"/>
</dbReference>
<evidence type="ECO:0000256" key="10">
    <source>
        <dbReference type="ARBA" id="ARBA00022605"/>
    </source>
</evidence>
<dbReference type="Pfam" id="PF24621">
    <property type="entry name" value="DHQS_C"/>
    <property type="match status" value="1"/>
</dbReference>
<dbReference type="Gene3D" id="3.40.50.1970">
    <property type="match status" value="1"/>
</dbReference>
<evidence type="ECO:0000256" key="4">
    <source>
        <dbReference type="ARBA" id="ARBA00004496"/>
    </source>
</evidence>
<evidence type="ECO:0000256" key="17">
    <source>
        <dbReference type="ARBA" id="ARBA00023285"/>
    </source>
</evidence>
<feature type="binding site" evidence="18">
    <location>
        <begin position="134"/>
        <end position="135"/>
    </location>
    <ligand>
        <name>NAD(+)</name>
        <dbReference type="ChEBI" id="CHEBI:57540"/>
    </ligand>
</feature>
<dbReference type="GO" id="GO:0009423">
    <property type="term" value="P:chorismate biosynthetic process"/>
    <property type="evidence" value="ECO:0007669"/>
    <property type="project" value="UniProtKB-UniRule"/>
</dbReference>
<dbReference type="PIRSF" id="PIRSF001455">
    <property type="entry name" value="DHQ_synth"/>
    <property type="match status" value="1"/>
</dbReference>
<evidence type="ECO:0000256" key="15">
    <source>
        <dbReference type="ARBA" id="ARBA00023141"/>
    </source>
</evidence>
<dbReference type="Proteomes" id="UP000637695">
    <property type="component" value="Unassembled WGS sequence"/>
</dbReference>
<evidence type="ECO:0000259" key="19">
    <source>
        <dbReference type="Pfam" id="PF01761"/>
    </source>
</evidence>
<keyword evidence="9 18" id="KW-0963">Cytoplasm</keyword>
<evidence type="ECO:0000256" key="12">
    <source>
        <dbReference type="ARBA" id="ARBA00022741"/>
    </source>
</evidence>
<dbReference type="GO" id="GO:0005737">
    <property type="term" value="C:cytoplasm"/>
    <property type="evidence" value="ECO:0007669"/>
    <property type="project" value="UniProtKB-SubCell"/>
</dbReference>
<dbReference type="InterPro" id="IPR056179">
    <property type="entry name" value="DHQS_C"/>
</dbReference>
<gene>
    <name evidence="18 21" type="primary">aroB</name>
    <name evidence="21" type="ORF">GCM10010885_15850</name>
</gene>
<feature type="domain" description="3-dehydroquinate synthase N-terminal" evidence="19">
    <location>
        <begin position="73"/>
        <end position="182"/>
    </location>
</feature>
<keyword evidence="11 18" id="KW-0479">Metal-binding</keyword>
<evidence type="ECO:0000256" key="16">
    <source>
        <dbReference type="ARBA" id="ARBA00023239"/>
    </source>
</evidence>
<evidence type="ECO:0000256" key="8">
    <source>
        <dbReference type="ARBA" id="ARBA00017684"/>
    </source>
</evidence>
<keyword evidence="14 18" id="KW-0520">NAD</keyword>
<feature type="binding site" evidence="18">
    <location>
        <position position="266"/>
    </location>
    <ligand>
        <name>Zn(2+)</name>
        <dbReference type="ChEBI" id="CHEBI:29105"/>
    </ligand>
</feature>
<dbReference type="GO" id="GO:0046872">
    <property type="term" value="F:metal ion binding"/>
    <property type="evidence" value="ECO:0007669"/>
    <property type="project" value="UniProtKB-KW"/>
</dbReference>
<evidence type="ECO:0000256" key="7">
    <source>
        <dbReference type="ARBA" id="ARBA00013031"/>
    </source>
</evidence>
<dbReference type="PANTHER" id="PTHR43622">
    <property type="entry name" value="3-DEHYDROQUINATE SYNTHASE"/>
    <property type="match status" value="1"/>
</dbReference>
<evidence type="ECO:0000256" key="14">
    <source>
        <dbReference type="ARBA" id="ARBA00023027"/>
    </source>
</evidence>
<comment type="caution">
    <text evidence="18">Lacks conserved residue(s) required for the propagation of feature annotation.</text>
</comment>
<dbReference type="GO" id="GO:0000166">
    <property type="term" value="F:nucleotide binding"/>
    <property type="evidence" value="ECO:0007669"/>
    <property type="project" value="UniProtKB-KW"/>
</dbReference>
<keyword evidence="12 18" id="KW-0547">Nucleotide-binding</keyword>
<sequence>MTTTLRVQSARRPYDVTIGPGLLDETGPMLLARGVDPTVKLFLVTDDEVARFGYAERVMDSCRQAGFAVAAAVVPAGDASKSFANAERLYQEMLRAGIRRSGVLLAVGGGMVGDLGGFVAATYQRGIRYVQVPTTLLAHDSSIGGKVAVNLPEAKNLVGAFHPPIAVIFDVTALSSLPAREWCGGMAEVIKHGLIGDPQLFADLEAAPVTSYPGPERAEALIARAAAVKVRIVEEDEHEAWRRMVLNVGHTVGHAVEQVSGYQIHHGEAVAIGLRVESEIAWGRGWLSADDKDRLIRVLAAHGLPVTVPQLPWDEVVAVLHHDKKHGDDHWTFALPRAVGDVVIVRDVRYEELAAAWSRSAADADTGGGKPGGGGAP</sequence>
<comment type="catalytic activity">
    <reaction evidence="1 18">
        <text>7-phospho-2-dehydro-3-deoxy-D-arabino-heptonate = 3-dehydroquinate + phosphate</text>
        <dbReference type="Rhea" id="RHEA:21968"/>
        <dbReference type="ChEBI" id="CHEBI:32364"/>
        <dbReference type="ChEBI" id="CHEBI:43474"/>
        <dbReference type="ChEBI" id="CHEBI:58394"/>
        <dbReference type="EC" id="4.2.3.4"/>
    </reaction>
</comment>
<keyword evidence="10 18" id="KW-0028">Amino-acid biosynthesis</keyword>
<keyword evidence="17 18" id="KW-0170">Cobalt</keyword>
<dbReference type="AlphaFoldDB" id="A0A917NKG8"/>
<evidence type="ECO:0000256" key="3">
    <source>
        <dbReference type="ARBA" id="ARBA00001947"/>
    </source>
</evidence>
<proteinExistence type="inferred from homology"/>
<comment type="pathway">
    <text evidence="5 18">Metabolic intermediate biosynthesis; chorismate biosynthesis; chorismate from D-erythrose 4-phosphate and phosphoenolpyruvate: step 2/7.</text>
</comment>
<evidence type="ECO:0000313" key="22">
    <source>
        <dbReference type="Proteomes" id="UP000637695"/>
    </source>
</evidence>
<evidence type="ECO:0000256" key="18">
    <source>
        <dbReference type="HAMAP-Rule" id="MF_00110"/>
    </source>
</evidence>
<dbReference type="HAMAP" id="MF_00110">
    <property type="entry name" value="DHQ_synthase"/>
    <property type="match status" value="1"/>
</dbReference>
<accession>A0A917NKG8</accession>
<dbReference type="GO" id="GO:0008652">
    <property type="term" value="P:amino acid biosynthetic process"/>
    <property type="evidence" value="ECO:0007669"/>
    <property type="project" value="UniProtKB-KW"/>
</dbReference>
<comment type="cofactor">
    <cofactor evidence="3">
        <name>Zn(2+)</name>
        <dbReference type="ChEBI" id="CHEBI:29105"/>
    </cofactor>
</comment>
<feature type="binding site" evidence="18">
    <location>
        <position position="188"/>
    </location>
    <ligand>
        <name>Zn(2+)</name>
        <dbReference type="ChEBI" id="CHEBI:29105"/>
    </ligand>
</feature>
<evidence type="ECO:0000256" key="13">
    <source>
        <dbReference type="ARBA" id="ARBA00022833"/>
    </source>
</evidence>
<keyword evidence="15 18" id="KW-0057">Aromatic amino acid biosynthesis</keyword>
<feature type="binding site" evidence="18">
    <location>
        <position position="146"/>
    </location>
    <ligand>
        <name>NAD(+)</name>
        <dbReference type="ChEBI" id="CHEBI:57540"/>
    </ligand>
</feature>
<keyword evidence="16 18" id="KW-0456">Lyase</keyword>
<dbReference type="NCBIfam" id="TIGR01357">
    <property type="entry name" value="aroB"/>
    <property type="match status" value="1"/>
</dbReference>
<dbReference type="GO" id="GO:0009073">
    <property type="term" value="P:aromatic amino acid family biosynthetic process"/>
    <property type="evidence" value="ECO:0007669"/>
    <property type="project" value="UniProtKB-KW"/>
</dbReference>
<dbReference type="SUPFAM" id="SSF56796">
    <property type="entry name" value="Dehydroquinate synthase-like"/>
    <property type="match status" value="1"/>
</dbReference>
<dbReference type="RefSeq" id="WP_229776653.1">
    <property type="nucleotide sequence ID" value="NZ_BMOY01000022.1"/>
</dbReference>
<dbReference type="InterPro" id="IPR030963">
    <property type="entry name" value="DHQ_synth_fam"/>
</dbReference>
<dbReference type="EMBL" id="BMOY01000022">
    <property type="protein sequence ID" value="GGJ07539.1"/>
    <property type="molecule type" value="Genomic_DNA"/>
</dbReference>
<comment type="cofactor">
    <cofactor evidence="2 18">
        <name>NAD(+)</name>
        <dbReference type="ChEBI" id="CHEBI:57540"/>
    </cofactor>
</comment>
<evidence type="ECO:0000313" key="21">
    <source>
        <dbReference type="EMBL" id="GGJ07539.1"/>
    </source>
</evidence>
<dbReference type="Pfam" id="PF01761">
    <property type="entry name" value="DHQ_synthase"/>
    <property type="match status" value="1"/>
</dbReference>
<comment type="caution">
    <text evidence="21">The sequence shown here is derived from an EMBL/GenBank/DDBJ whole genome shotgun (WGS) entry which is preliminary data.</text>
</comment>
<evidence type="ECO:0000256" key="5">
    <source>
        <dbReference type="ARBA" id="ARBA00004661"/>
    </source>
</evidence>
<dbReference type="FunFam" id="3.40.50.1970:FF:000007">
    <property type="entry name" value="Pentafunctional AROM polypeptide"/>
    <property type="match status" value="1"/>
</dbReference>
<dbReference type="CDD" id="cd08195">
    <property type="entry name" value="DHQS"/>
    <property type="match status" value="1"/>
</dbReference>
<comment type="function">
    <text evidence="18">Catalyzes the conversion of 3-deoxy-D-arabino-heptulosonate 7-phosphate (DAHP) to dehydroquinate (DHQ).</text>
</comment>
<keyword evidence="13 18" id="KW-0862">Zinc</keyword>
<evidence type="ECO:0000256" key="9">
    <source>
        <dbReference type="ARBA" id="ARBA00022490"/>
    </source>
</evidence>